<name>X1T8V9_9ZZZZ</name>
<evidence type="ECO:0000313" key="1">
    <source>
        <dbReference type="EMBL" id="GAJ01793.1"/>
    </source>
</evidence>
<sequence>MKIERAIEIKETTGDEFLKIDPDQIDEADRLSIEALARLQTLRQDPRLSPAAPLPSETQE</sequence>
<comment type="caution">
    <text evidence="1">The sequence shown here is derived from an EMBL/GenBank/DDBJ whole genome shotgun (WGS) entry which is preliminary data.</text>
</comment>
<proteinExistence type="predicted"/>
<dbReference type="EMBL" id="BARW01020058">
    <property type="protein sequence ID" value="GAJ01793.1"/>
    <property type="molecule type" value="Genomic_DNA"/>
</dbReference>
<reference evidence="1" key="1">
    <citation type="journal article" date="2014" name="Front. Microbiol.">
        <title>High frequency of phylogenetically diverse reductive dehalogenase-homologous genes in deep subseafloor sedimentary metagenomes.</title>
        <authorList>
            <person name="Kawai M."/>
            <person name="Futagami T."/>
            <person name="Toyoda A."/>
            <person name="Takaki Y."/>
            <person name="Nishi S."/>
            <person name="Hori S."/>
            <person name="Arai W."/>
            <person name="Tsubouchi T."/>
            <person name="Morono Y."/>
            <person name="Uchiyama I."/>
            <person name="Ito T."/>
            <person name="Fujiyama A."/>
            <person name="Inagaki F."/>
            <person name="Takami H."/>
        </authorList>
    </citation>
    <scope>NUCLEOTIDE SEQUENCE</scope>
    <source>
        <strain evidence="1">Expedition CK06-06</strain>
    </source>
</reference>
<accession>X1T8V9</accession>
<dbReference type="AlphaFoldDB" id="X1T8V9"/>
<protein>
    <submittedName>
        <fullName evidence="1">Uncharacterized protein</fullName>
    </submittedName>
</protein>
<organism evidence="1">
    <name type="scientific">marine sediment metagenome</name>
    <dbReference type="NCBI Taxonomy" id="412755"/>
    <lineage>
        <taxon>unclassified sequences</taxon>
        <taxon>metagenomes</taxon>
        <taxon>ecological metagenomes</taxon>
    </lineage>
</organism>
<gene>
    <name evidence="1" type="ORF">S12H4_33963</name>
</gene>